<feature type="transmembrane region" description="Helical" evidence="1">
    <location>
        <begin position="170"/>
        <end position="192"/>
    </location>
</feature>
<keyword evidence="1" id="KW-1133">Transmembrane helix</keyword>
<keyword evidence="3" id="KW-1185">Reference proteome</keyword>
<evidence type="ECO:0000256" key="1">
    <source>
        <dbReference type="SAM" id="Phobius"/>
    </source>
</evidence>
<gene>
    <name evidence="2" type="ORF">OBRU01_05105</name>
</gene>
<feature type="transmembrane region" description="Helical" evidence="1">
    <location>
        <begin position="48"/>
        <end position="67"/>
    </location>
</feature>
<accession>A0A0L7LMY7</accession>
<dbReference type="Proteomes" id="UP000037510">
    <property type="component" value="Unassembled WGS sequence"/>
</dbReference>
<feature type="transmembrane region" description="Helical" evidence="1">
    <location>
        <begin position="204"/>
        <end position="225"/>
    </location>
</feature>
<sequence length="400" mass="45341">MFESCEQWSPLYQPYIWRSALVQALLSTQIVSGYLISAGGTVYRHSDVRWTSAFLIMSNIFAGWLWVLMWESIGGEGSKNTSFIAILVLIYQSCVSERRAKEWPLLALALVFLSGIISVLTLLFPIYDKLHRLTGDHWRLFATASSAAGTAFTVAVLARGLEIVTILDDLVVPVLVVFTATVEVVGFVYIYVDIEFLTGVKLPCFWIGTWWSLPVLLLGVMGWWLRSLLRTAWGPETMWPLIGVTGKISSAFKPSRLWGPEEPLARYVWMSQRYRNEVLSSDNETTPEPRNYPIYNIDLEKKYADDWKTDPYQGTMNYNGYSNNNLKNKDETLCIDSNVFPTHTLPKGKKKEKTNVEEKFRSPNICIARGKLGGPLNCNCNRHFTLNVPTFTSNETTTSL</sequence>
<dbReference type="AlphaFoldDB" id="A0A0L7LMY7"/>
<reference evidence="2 3" key="1">
    <citation type="journal article" date="2015" name="Genome Biol. Evol.">
        <title>The genome of winter moth (Operophtera brumata) provides a genomic perspective on sexual dimorphism and phenology.</title>
        <authorList>
            <person name="Derks M.F."/>
            <person name="Smit S."/>
            <person name="Salis L."/>
            <person name="Schijlen E."/>
            <person name="Bossers A."/>
            <person name="Mateman C."/>
            <person name="Pijl A.S."/>
            <person name="de Ridder D."/>
            <person name="Groenen M.A."/>
            <person name="Visser M.E."/>
            <person name="Megens H.J."/>
        </authorList>
    </citation>
    <scope>NUCLEOTIDE SEQUENCE [LARGE SCALE GENOMIC DNA]</scope>
    <source>
        <strain evidence="2">WM2013NL</strain>
        <tissue evidence="2">Head and thorax</tissue>
    </source>
</reference>
<feature type="transmembrane region" description="Helical" evidence="1">
    <location>
        <begin position="73"/>
        <end position="91"/>
    </location>
</feature>
<protein>
    <submittedName>
        <fullName evidence="2">Transporter</fullName>
    </submittedName>
</protein>
<feature type="transmembrane region" description="Helical" evidence="1">
    <location>
        <begin position="138"/>
        <end position="158"/>
    </location>
</feature>
<name>A0A0L7LMY7_OPEBR</name>
<evidence type="ECO:0000313" key="3">
    <source>
        <dbReference type="Proteomes" id="UP000037510"/>
    </source>
</evidence>
<organism evidence="2 3">
    <name type="scientific">Operophtera brumata</name>
    <name type="common">Winter moth</name>
    <name type="synonym">Phalaena brumata</name>
    <dbReference type="NCBI Taxonomy" id="104452"/>
    <lineage>
        <taxon>Eukaryota</taxon>
        <taxon>Metazoa</taxon>
        <taxon>Ecdysozoa</taxon>
        <taxon>Arthropoda</taxon>
        <taxon>Hexapoda</taxon>
        <taxon>Insecta</taxon>
        <taxon>Pterygota</taxon>
        <taxon>Neoptera</taxon>
        <taxon>Endopterygota</taxon>
        <taxon>Lepidoptera</taxon>
        <taxon>Glossata</taxon>
        <taxon>Ditrysia</taxon>
        <taxon>Geometroidea</taxon>
        <taxon>Geometridae</taxon>
        <taxon>Larentiinae</taxon>
        <taxon>Operophtera</taxon>
    </lineage>
</organism>
<evidence type="ECO:0000313" key="2">
    <source>
        <dbReference type="EMBL" id="KOB76795.1"/>
    </source>
</evidence>
<keyword evidence="1" id="KW-0812">Transmembrane</keyword>
<proteinExistence type="predicted"/>
<keyword evidence="1" id="KW-0472">Membrane</keyword>
<feature type="transmembrane region" description="Helical" evidence="1">
    <location>
        <begin position="15"/>
        <end position="36"/>
    </location>
</feature>
<comment type="caution">
    <text evidence="2">The sequence shown here is derived from an EMBL/GenBank/DDBJ whole genome shotgun (WGS) entry which is preliminary data.</text>
</comment>
<feature type="transmembrane region" description="Helical" evidence="1">
    <location>
        <begin position="103"/>
        <end position="126"/>
    </location>
</feature>
<dbReference type="STRING" id="104452.A0A0L7LMY7"/>
<dbReference type="InterPro" id="IPR037272">
    <property type="entry name" value="SNS_sf"/>
</dbReference>
<dbReference type="SUPFAM" id="SSF161070">
    <property type="entry name" value="SNF-like"/>
    <property type="match status" value="1"/>
</dbReference>
<dbReference type="EMBL" id="JTDY01000528">
    <property type="protein sequence ID" value="KOB76795.1"/>
    <property type="molecule type" value="Genomic_DNA"/>
</dbReference>